<dbReference type="EMBL" id="PFAF01000030">
    <property type="protein sequence ID" value="PIR99031.1"/>
    <property type="molecule type" value="Genomic_DNA"/>
</dbReference>
<evidence type="ECO:0000313" key="1">
    <source>
        <dbReference type="EMBL" id="PIR99031.1"/>
    </source>
</evidence>
<organism evidence="1 2">
    <name type="scientific">Candidatus Collierbacteria bacterium CG10_big_fil_rev_8_21_14_0_10_44_9</name>
    <dbReference type="NCBI Taxonomy" id="1974535"/>
    <lineage>
        <taxon>Bacteria</taxon>
        <taxon>Candidatus Collieribacteriota</taxon>
    </lineage>
</organism>
<sequence length="100" mass="11354">MAAYIQPSHRSFGMIEHRIRDGMGKWDMGFQEDFLVEDFIQLMELGGYENINYTVIPTSGDLPKIINAVDGMAKNLARFCNQHKLADNIGMFFVVIGQKP</sequence>
<accession>A0A2H0VIW4</accession>
<evidence type="ECO:0000313" key="2">
    <source>
        <dbReference type="Proteomes" id="UP000230796"/>
    </source>
</evidence>
<dbReference type="Proteomes" id="UP000230796">
    <property type="component" value="Unassembled WGS sequence"/>
</dbReference>
<reference evidence="2" key="1">
    <citation type="submission" date="2017-09" db="EMBL/GenBank/DDBJ databases">
        <title>Depth-based differentiation of microbial function through sediment-hosted aquifers and enrichment of novel symbionts in the deep terrestrial subsurface.</title>
        <authorList>
            <person name="Probst A.J."/>
            <person name="Ladd B."/>
            <person name="Jarett J.K."/>
            <person name="Geller-Mcgrath D.E."/>
            <person name="Sieber C.M.K."/>
            <person name="Emerson J.B."/>
            <person name="Anantharaman K."/>
            <person name="Thomas B.C."/>
            <person name="Malmstrom R."/>
            <person name="Stieglmeier M."/>
            <person name="Klingl A."/>
            <person name="Woyke T."/>
            <person name="Ryan C.M."/>
            <person name="Banfield J.F."/>
        </authorList>
    </citation>
    <scope>NUCLEOTIDE SEQUENCE [LARGE SCALE GENOMIC DNA]</scope>
</reference>
<protein>
    <submittedName>
        <fullName evidence="1">Uncharacterized protein</fullName>
    </submittedName>
</protein>
<gene>
    <name evidence="1" type="ORF">COT87_01625</name>
</gene>
<proteinExistence type="predicted"/>
<comment type="caution">
    <text evidence="1">The sequence shown here is derived from an EMBL/GenBank/DDBJ whole genome shotgun (WGS) entry which is preliminary data.</text>
</comment>
<name>A0A2H0VIW4_9BACT</name>
<dbReference type="AlphaFoldDB" id="A0A2H0VIW4"/>